<sequence>MSLEQAFTVECDIVNHDHDNCRIQDEAEPQEQVLSVLPMPNVQPHSYTTVPGTQRNTKILCDNLGNMYYKNKSTENKIYLACLEKKKGGMSGNCSHIIRLRKQKS</sequence>
<reference evidence="1 2" key="1">
    <citation type="submission" date="2023-01" db="EMBL/GenBank/DDBJ databases">
        <authorList>
            <person name="Whitehead M."/>
        </authorList>
    </citation>
    <scope>NUCLEOTIDE SEQUENCE [LARGE SCALE GENOMIC DNA]</scope>
</reference>
<accession>A0AAV0XMW1</accession>
<dbReference type="AlphaFoldDB" id="A0AAV0XMW1"/>
<dbReference type="EMBL" id="CARXXK010000005">
    <property type="protein sequence ID" value="CAI6369078.1"/>
    <property type="molecule type" value="Genomic_DNA"/>
</dbReference>
<name>A0AAV0XMW1_9HEMI</name>
<keyword evidence="2" id="KW-1185">Reference proteome</keyword>
<evidence type="ECO:0008006" key="3">
    <source>
        <dbReference type="Google" id="ProtNLM"/>
    </source>
</evidence>
<proteinExistence type="predicted"/>
<evidence type="ECO:0000313" key="1">
    <source>
        <dbReference type="EMBL" id="CAI6369078.1"/>
    </source>
</evidence>
<protein>
    <recommendedName>
        <fullName evidence="3">FLYWCH-type domain-containing protein</fullName>
    </recommendedName>
</protein>
<comment type="caution">
    <text evidence="1">The sequence shown here is derived from an EMBL/GenBank/DDBJ whole genome shotgun (WGS) entry which is preliminary data.</text>
</comment>
<evidence type="ECO:0000313" key="2">
    <source>
        <dbReference type="Proteomes" id="UP001160148"/>
    </source>
</evidence>
<dbReference type="Proteomes" id="UP001160148">
    <property type="component" value="Unassembled WGS sequence"/>
</dbReference>
<gene>
    <name evidence="1" type="ORF">MEUPH1_LOCUS23360</name>
</gene>
<organism evidence="1 2">
    <name type="scientific">Macrosiphum euphorbiae</name>
    <name type="common">potato aphid</name>
    <dbReference type="NCBI Taxonomy" id="13131"/>
    <lineage>
        <taxon>Eukaryota</taxon>
        <taxon>Metazoa</taxon>
        <taxon>Ecdysozoa</taxon>
        <taxon>Arthropoda</taxon>
        <taxon>Hexapoda</taxon>
        <taxon>Insecta</taxon>
        <taxon>Pterygota</taxon>
        <taxon>Neoptera</taxon>
        <taxon>Paraneoptera</taxon>
        <taxon>Hemiptera</taxon>
        <taxon>Sternorrhyncha</taxon>
        <taxon>Aphidomorpha</taxon>
        <taxon>Aphidoidea</taxon>
        <taxon>Aphididae</taxon>
        <taxon>Macrosiphini</taxon>
        <taxon>Macrosiphum</taxon>
    </lineage>
</organism>